<reference evidence="2 3" key="1">
    <citation type="submission" date="2021-12" db="EMBL/GenBank/DDBJ databases">
        <title>Discovery of the Pendulisporaceae a myxobacterial family with distinct sporulation behavior and unique specialized metabolism.</title>
        <authorList>
            <person name="Garcia R."/>
            <person name="Popoff A."/>
            <person name="Bader C.D."/>
            <person name="Loehr J."/>
            <person name="Walesch S."/>
            <person name="Walt C."/>
            <person name="Boldt J."/>
            <person name="Bunk B."/>
            <person name="Haeckl F.J.F.P.J."/>
            <person name="Gunesch A.P."/>
            <person name="Birkelbach J."/>
            <person name="Nuebel U."/>
            <person name="Pietschmann T."/>
            <person name="Bach T."/>
            <person name="Mueller R."/>
        </authorList>
    </citation>
    <scope>NUCLEOTIDE SEQUENCE [LARGE SCALE GENOMIC DNA]</scope>
    <source>
        <strain evidence="2 3">MSr12523</strain>
    </source>
</reference>
<dbReference type="InterPro" id="IPR019052">
    <property type="entry name" value="DUF2383"/>
</dbReference>
<evidence type="ECO:0000313" key="2">
    <source>
        <dbReference type="EMBL" id="WXA94400.1"/>
    </source>
</evidence>
<evidence type="ECO:0000259" key="1">
    <source>
        <dbReference type="Pfam" id="PF09537"/>
    </source>
</evidence>
<accession>A0ABZ2KBC9</accession>
<feature type="domain" description="DUF2383" evidence="1">
    <location>
        <begin position="8"/>
        <end position="109"/>
    </location>
</feature>
<keyword evidence="3" id="KW-1185">Reference proteome</keyword>
<organism evidence="2 3">
    <name type="scientific">Pendulispora brunnea</name>
    <dbReference type="NCBI Taxonomy" id="2905690"/>
    <lineage>
        <taxon>Bacteria</taxon>
        <taxon>Pseudomonadati</taxon>
        <taxon>Myxococcota</taxon>
        <taxon>Myxococcia</taxon>
        <taxon>Myxococcales</taxon>
        <taxon>Sorangiineae</taxon>
        <taxon>Pendulisporaceae</taxon>
        <taxon>Pendulispora</taxon>
    </lineage>
</organism>
<dbReference type="Gene3D" id="1.20.1260.10">
    <property type="match status" value="1"/>
</dbReference>
<dbReference type="EMBL" id="CP089982">
    <property type="protein sequence ID" value="WXA94400.1"/>
    <property type="molecule type" value="Genomic_DNA"/>
</dbReference>
<evidence type="ECO:0000313" key="3">
    <source>
        <dbReference type="Proteomes" id="UP001379533"/>
    </source>
</evidence>
<dbReference type="SUPFAM" id="SSF47240">
    <property type="entry name" value="Ferritin-like"/>
    <property type="match status" value="1"/>
</dbReference>
<name>A0ABZ2KBC9_9BACT</name>
<gene>
    <name evidence="2" type="ORF">LZC95_49140</name>
</gene>
<protein>
    <submittedName>
        <fullName evidence="2">PA2169 family four-helix-bundle protein</fullName>
    </submittedName>
</protein>
<sequence length="145" mass="15782">MTATERSVTQLNSFLRGEISAVETYRQALEHLKTTTHRQELVSCQQSHEQRAAILAEYIRQLGGTPAGSSGAWGAFTKLIEGGATALGEKAAITALEEGEDHGNRDYQSDLGNLDSTTRALIETRVLPLQRTSHATMSALKRQLS</sequence>
<dbReference type="InterPro" id="IPR012347">
    <property type="entry name" value="Ferritin-like"/>
</dbReference>
<dbReference type="Proteomes" id="UP001379533">
    <property type="component" value="Chromosome"/>
</dbReference>
<dbReference type="InterPro" id="IPR009078">
    <property type="entry name" value="Ferritin-like_SF"/>
</dbReference>
<dbReference type="RefSeq" id="WP_394845006.1">
    <property type="nucleotide sequence ID" value="NZ_CP089982.1"/>
</dbReference>
<dbReference type="Pfam" id="PF09537">
    <property type="entry name" value="DUF2383"/>
    <property type="match status" value="1"/>
</dbReference>
<dbReference type="CDD" id="cd00657">
    <property type="entry name" value="Ferritin_like"/>
    <property type="match status" value="1"/>
</dbReference>
<proteinExistence type="predicted"/>